<reference evidence="2 3" key="1">
    <citation type="submission" date="2020-08" db="EMBL/GenBank/DDBJ databases">
        <authorList>
            <person name="Liu C."/>
            <person name="Sun Q."/>
        </authorList>
    </citation>
    <scope>NUCLEOTIDE SEQUENCE [LARGE SCALE GENOMIC DNA]</scope>
    <source>
        <strain evidence="2 3">NSJ-61</strain>
    </source>
</reference>
<dbReference type="Pfam" id="PF09588">
    <property type="entry name" value="YqaJ"/>
    <property type="match status" value="1"/>
</dbReference>
<proteinExistence type="predicted"/>
<evidence type="ECO:0000313" key="3">
    <source>
        <dbReference type="Proteomes" id="UP000515856"/>
    </source>
</evidence>
<name>A0A7G9GLR7_9FIRM</name>
<dbReference type="RefSeq" id="WP_117452120.1">
    <property type="nucleotide sequence ID" value="NZ_CP060636.1"/>
</dbReference>
<evidence type="ECO:0000313" key="2">
    <source>
        <dbReference type="EMBL" id="QNM11749.1"/>
    </source>
</evidence>
<evidence type="ECO:0000259" key="1">
    <source>
        <dbReference type="Pfam" id="PF09588"/>
    </source>
</evidence>
<dbReference type="InterPro" id="IPR011604">
    <property type="entry name" value="PDDEXK-like_dom_sf"/>
</dbReference>
<keyword evidence="3" id="KW-1185">Reference proteome</keyword>
<gene>
    <name evidence="2" type="ORF">H9Q80_16100</name>
</gene>
<accession>A0A7G9GLR7</accession>
<dbReference type="Proteomes" id="UP000515856">
    <property type="component" value="Chromosome"/>
</dbReference>
<dbReference type="AlphaFoldDB" id="A0A7G9GLR7"/>
<dbReference type="InterPro" id="IPR019080">
    <property type="entry name" value="YqaJ_viral_recombinase"/>
</dbReference>
<dbReference type="PANTHER" id="PTHR46609:SF6">
    <property type="entry name" value="EXONUCLEASE, PHAGE-TYPE_RECB, C-TERMINAL DOMAIN-CONTAINING PROTEIN-RELATED"/>
    <property type="match status" value="1"/>
</dbReference>
<organism evidence="2 3">
    <name type="scientific">[Eubacterium] hominis</name>
    <dbReference type="NCBI Taxonomy" id="2764325"/>
    <lineage>
        <taxon>Bacteria</taxon>
        <taxon>Bacillati</taxon>
        <taxon>Bacillota</taxon>
        <taxon>Erysipelotrichia</taxon>
        <taxon>Erysipelotrichales</taxon>
        <taxon>Erysipelotrichaceae</taxon>
        <taxon>Amedibacillus</taxon>
    </lineage>
</organism>
<dbReference type="NCBIfam" id="TIGR03033">
    <property type="entry name" value="phage_rel_nuc"/>
    <property type="match status" value="1"/>
</dbReference>
<dbReference type="KEGG" id="ehn:H9Q80_16100"/>
<protein>
    <submittedName>
        <fullName evidence="2">YqaJ viral recombinase family protein</fullName>
    </submittedName>
</protein>
<dbReference type="InterPro" id="IPR051703">
    <property type="entry name" value="NF-kappa-B_Signaling_Reg"/>
</dbReference>
<dbReference type="Gene3D" id="3.90.320.10">
    <property type="match status" value="1"/>
</dbReference>
<dbReference type="SUPFAM" id="SSF52980">
    <property type="entry name" value="Restriction endonuclease-like"/>
    <property type="match status" value="1"/>
</dbReference>
<feature type="domain" description="YqaJ viral recombinase" evidence="1">
    <location>
        <begin position="20"/>
        <end position="163"/>
    </location>
</feature>
<dbReference type="EMBL" id="CP060636">
    <property type="protein sequence ID" value="QNM11749.1"/>
    <property type="molecule type" value="Genomic_DNA"/>
</dbReference>
<dbReference type="InterPro" id="IPR017482">
    <property type="entry name" value="Lambda-type_endonuclease"/>
</dbReference>
<sequence length="227" mass="26956">MNLYENTDKYICHKYKDRDEWKSMRIKGVGGSDASTLVGMNPWKTNSTLWKEKKGILIPEDISDKPYVKYGTIAEQYLRELFALDYPQYEVQYVDNVTLQSIEYPWMLYSPDGLLYDKETGQRGILEIKTTNILQSMQREKWKDRIPDNYYCQVLHGLNVTGFDFVILKAQLKTEWQDGTVKLDTRHYKITREEILDDLNWLLTNEKEQWEKYYIGNNEPPTLLPEI</sequence>
<dbReference type="InterPro" id="IPR011335">
    <property type="entry name" value="Restrct_endonuc-II-like"/>
</dbReference>
<dbReference type="PANTHER" id="PTHR46609">
    <property type="entry name" value="EXONUCLEASE, PHAGE-TYPE/RECB, C-TERMINAL DOMAIN-CONTAINING PROTEIN"/>
    <property type="match status" value="1"/>
</dbReference>